<evidence type="ECO:0000313" key="7">
    <source>
        <dbReference type="Proteomes" id="UP000029558"/>
    </source>
</evidence>
<dbReference type="Proteomes" id="UP000029558">
    <property type="component" value="Chromosome"/>
</dbReference>
<dbReference type="GO" id="GO:0008930">
    <property type="term" value="F:methylthioadenosine nucleosidase activity"/>
    <property type="evidence" value="ECO:0007669"/>
    <property type="project" value="InterPro"/>
</dbReference>
<reference evidence="6 7" key="1">
    <citation type="journal article" date="2014" name="Genome Announc.">
        <title>Comparative Genome Analysis of Two Isolates of the Fish Pathogen Piscirickettsia salmonis from Different Hosts Reveals Major Differences in Virulence-Associated Secretion Systems.</title>
        <authorList>
            <person name="Bohle H."/>
            <person name="Henriquez P."/>
            <person name="Grothusen H."/>
            <person name="Navas E."/>
            <person name="Sandoval A."/>
            <person name="Bustamante F."/>
            <person name="Bustos P."/>
            <person name="Mancilla M."/>
        </authorList>
    </citation>
    <scope>NUCLEOTIDE SEQUENCE [LARGE SCALE GENOMIC DNA]</scope>
    <source>
        <strain evidence="7">B1-32597</strain>
    </source>
</reference>
<gene>
    <name evidence="6" type="ORF">KU39_2339</name>
</gene>
<evidence type="ECO:0000313" key="6">
    <source>
        <dbReference type="EMBL" id="ALB23517.1"/>
    </source>
</evidence>
<keyword evidence="4 6" id="KW-0378">Hydrolase</keyword>
<organism evidence="6 7">
    <name type="scientific">Piscirickettsia salmonis</name>
    <dbReference type="NCBI Taxonomy" id="1238"/>
    <lineage>
        <taxon>Bacteria</taxon>
        <taxon>Pseudomonadati</taxon>
        <taxon>Pseudomonadota</taxon>
        <taxon>Gammaproteobacteria</taxon>
        <taxon>Thiotrichales</taxon>
        <taxon>Piscirickettsiaceae</taxon>
        <taxon>Piscirickettsia</taxon>
    </lineage>
</organism>
<dbReference type="InterPro" id="IPR035994">
    <property type="entry name" value="Nucleoside_phosphorylase_sf"/>
</dbReference>
<dbReference type="GO" id="GO:0009164">
    <property type="term" value="P:nucleoside catabolic process"/>
    <property type="evidence" value="ECO:0007669"/>
    <property type="project" value="InterPro"/>
</dbReference>
<name>A0A1L6TDK0_PISSA</name>
<evidence type="ECO:0000256" key="2">
    <source>
        <dbReference type="ARBA" id="ARBA00011974"/>
    </source>
</evidence>
<evidence type="ECO:0000256" key="3">
    <source>
        <dbReference type="ARBA" id="ARBA00022605"/>
    </source>
</evidence>
<proteinExistence type="predicted"/>
<evidence type="ECO:0000256" key="4">
    <source>
        <dbReference type="ARBA" id="ARBA00022801"/>
    </source>
</evidence>
<keyword evidence="3" id="KW-0028">Amino-acid biosynthesis</keyword>
<dbReference type="GO" id="GO:0019284">
    <property type="term" value="P:L-methionine salvage from S-adenosylmethionine"/>
    <property type="evidence" value="ECO:0007669"/>
    <property type="project" value="TreeGrafter"/>
</dbReference>
<protein>
    <recommendedName>
        <fullName evidence="2">adenosylhomocysteine nucleosidase</fullName>
        <ecNumber evidence="2">3.2.2.9</ecNumber>
    </recommendedName>
</protein>
<keyword evidence="5" id="KW-0486">Methionine biosynthesis</keyword>
<dbReference type="InterPro" id="IPR000845">
    <property type="entry name" value="Nucleoside_phosphorylase_d"/>
</dbReference>
<evidence type="ECO:0000256" key="5">
    <source>
        <dbReference type="ARBA" id="ARBA00023167"/>
    </source>
</evidence>
<accession>A0A1L6TDK0</accession>
<dbReference type="Gene3D" id="3.40.50.1580">
    <property type="entry name" value="Nucleoside phosphorylase domain"/>
    <property type="match status" value="1"/>
</dbReference>
<dbReference type="NCBIfam" id="NF004079">
    <property type="entry name" value="PRK05584.1"/>
    <property type="match status" value="1"/>
</dbReference>
<dbReference type="PANTHER" id="PTHR46832:SF1">
    <property type="entry name" value="5'-METHYLTHIOADENOSINE_S-ADENOSYLHOMOCYSTEINE NUCLEOSIDASE"/>
    <property type="match status" value="1"/>
</dbReference>
<dbReference type="GO" id="GO:0008782">
    <property type="term" value="F:adenosylhomocysteine nucleosidase activity"/>
    <property type="evidence" value="ECO:0007669"/>
    <property type="project" value="UniProtKB-EC"/>
</dbReference>
<sequence>MTIAILIAMEEEVQLLKEHTTGITHEVNNILFHEAKIHDQDALIVQTKIGKVNAAMATTLLIERFQPSLVINTGTAGGFHQDLKIGDIIIADKILHNDVDVTGFGYAYGQIPGLPTHFEPDEQAKTHAEITCQQANLTYYIGTIATGDSFLSTPFLIDRAKTNINNLYAGEMEAAAVAQVCFHANVPALFIRAISDIAGTDDQEKDFSANIQAASKKYTHFISEFFKQHANSLKIKL</sequence>
<dbReference type="InterPro" id="IPR010049">
    <property type="entry name" value="MTA_SAH_Nsdase"/>
</dbReference>
<keyword evidence="6" id="KW-0326">Glycosidase</keyword>
<dbReference type="CDD" id="cd09008">
    <property type="entry name" value="MTAN"/>
    <property type="match status" value="1"/>
</dbReference>
<comment type="pathway">
    <text evidence="1">Amino-acid biosynthesis; L-methionine biosynthesis via salvage pathway; S-methyl-5-thio-alpha-D-ribose 1-phosphate from S-methyl-5'-thioadenosine (hydrolase route): step 1/2.</text>
</comment>
<dbReference type="AlphaFoldDB" id="A0A1L6TDK0"/>
<dbReference type="SUPFAM" id="SSF53167">
    <property type="entry name" value="Purine and uridine phosphorylases"/>
    <property type="match status" value="1"/>
</dbReference>
<dbReference type="OrthoDB" id="9792278at2"/>
<dbReference type="RefSeq" id="WP_017377914.1">
    <property type="nucleotide sequence ID" value="NZ_CP012508.1"/>
</dbReference>
<dbReference type="NCBIfam" id="TIGR01704">
    <property type="entry name" value="MTA_SAH-Nsdase"/>
    <property type="match status" value="1"/>
</dbReference>
<dbReference type="Pfam" id="PF01048">
    <property type="entry name" value="PNP_UDP_1"/>
    <property type="match status" value="1"/>
</dbReference>
<dbReference type="EMBL" id="CP012508">
    <property type="protein sequence ID" value="ALB23517.1"/>
    <property type="molecule type" value="Genomic_DNA"/>
</dbReference>
<dbReference type="GO" id="GO:0019509">
    <property type="term" value="P:L-methionine salvage from methylthioadenosine"/>
    <property type="evidence" value="ECO:0007669"/>
    <property type="project" value="UniProtKB-UniPathway"/>
</dbReference>
<dbReference type="EC" id="3.2.2.9" evidence="2"/>
<dbReference type="GO" id="GO:0005829">
    <property type="term" value="C:cytosol"/>
    <property type="evidence" value="ECO:0007669"/>
    <property type="project" value="TreeGrafter"/>
</dbReference>
<evidence type="ECO:0000256" key="1">
    <source>
        <dbReference type="ARBA" id="ARBA00004945"/>
    </source>
</evidence>
<dbReference type="PANTHER" id="PTHR46832">
    <property type="entry name" value="5'-METHYLTHIOADENOSINE/S-ADENOSYLHOMOCYSTEINE NUCLEOSIDASE"/>
    <property type="match status" value="1"/>
</dbReference>